<keyword evidence="3" id="KW-1185">Reference proteome</keyword>
<comment type="caution">
    <text evidence="2">The sequence shown here is derived from an EMBL/GenBank/DDBJ whole genome shotgun (WGS) entry which is preliminary data.</text>
</comment>
<protein>
    <submittedName>
        <fullName evidence="2">Uncharacterized protein</fullName>
    </submittedName>
</protein>
<organism evidence="2 3">
    <name type="scientific">Streptomyces virginiae</name>
    <name type="common">Streptomyces cinnamonensis</name>
    <dbReference type="NCBI Taxonomy" id="1961"/>
    <lineage>
        <taxon>Bacteria</taxon>
        <taxon>Bacillati</taxon>
        <taxon>Actinomycetota</taxon>
        <taxon>Actinomycetes</taxon>
        <taxon>Kitasatosporales</taxon>
        <taxon>Streptomycetaceae</taxon>
        <taxon>Streptomyces</taxon>
    </lineage>
</organism>
<dbReference type="Proteomes" id="UP000660554">
    <property type="component" value="Unassembled WGS sequence"/>
</dbReference>
<gene>
    <name evidence="2" type="ORF">Scinn_42030</name>
</gene>
<name>A0ABQ3NPM7_STRVG</name>
<accession>A0ABQ3NPM7</accession>
<evidence type="ECO:0000256" key="1">
    <source>
        <dbReference type="SAM" id="MobiDB-lite"/>
    </source>
</evidence>
<proteinExistence type="predicted"/>
<sequence>MSTAEAMTAAAIGQRLSVRTADPGAGSLGLMRSVSDAFCPVTADRLPGLGAAQIACGVVVARHRAGRMLPDAVDVGFMCRSSRVKTYGQLPHRPQRPVRGTRLATSRLRTSTSP</sequence>
<evidence type="ECO:0000313" key="2">
    <source>
        <dbReference type="EMBL" id="GHI14740.1"/>
    </source>
</evidence>
<dbReference type="EMBL" id="BNDV01000008">
    <property type="protein sequence ID" value="GHI14740.1"/>
    <property type="molecule type" value="Genomic_DNA"/>
</dbReference>
<reference evidence="3" key="1">
    <citation type="submission" date="2020-09" db="EMBL/GenBank/DDBJ databases">
        <title>Whole genome shotgun sequence of Streptomyces cinnamonensis NBRC 15873.</title>
        <authorList>
            <person name="Komaki H."/>
            <person name="Tamura T."/>
        </authorList>
    </citation>
    <scope>NUCLEOTIDE SEQUENCE [LARGE SCALE GENOMIC DNA]</scope>
    <source>
        <strain evidence="3">NBRC 15873</strain>
    </source>
</reference>
<feature type="region of interest" description="Disordered" evidence="1">
    <location>
        <begin position="88"/>
        <end position="114"/>
    </location>
</feature>
<feature type="compositionally biased region" description="Low complexity" evidence="1">
    <location>
        <begin position="100"/>
        <end position="114"/>
    </location>
</feature>
<evidence type="ECO:0000313" key="3">
    <source>
        <dbReference type="Proteomes" id="UP000660554"/>
    </source>
</evidence>